<dbReference type="PANTHER" id="PTHR42991:SF1">
    <property type="entry name" value="ALDEHYDE DEHYDROGENASE"/>
    <property type="match status" value="1"/>
</dbReference>
<dbReference type="OrthoDB" id="9762913at2"/>
<dbReference type="RefSeq" id="WP_147054336.1">
    <property type="nucleotide sequence ID" value="NZ_BJYL01000003.1"/>
</dbReference>
<proteinExistence type="inferred from homology"/>
<organism evidence="4 5">
    <name type="scientific">Sporosarcina luteola</name>
    <dbReference type="NCBI Taxonomy" id="582850"/>
    <lineage>
        <taxon>Bacteria</taxon>
        <taxon>Bacillati</taxon>
        <taxon>Bacillota</taxon>
        <taxon>Bacilli</taxon>
        <taxon>Bacillales</taxon>
        <taxon>Caryophanaceae</taxon>
        <taxon>Sporosarcina</taxon>
    </lineage>
</organism>
<keyword evidence="5" id="KW-1185">Reference proteome</keyword>
<reference evidence="4 5" key="1">
    <citation type="submission" date="2019-07" db="EMBL/GenBank/DDBJ databases">
        <title>Whole genome shotgun sequence of Sporosarcina luteola NBRC 105378.</title>
        <authorList>
            <person name="Hosoyama A."/>
            <person name="Uohara A."/>
            <person name="Ohji S."/>
            <person name="Ichikawa N."/>
        </authorList>
    </citation>
    <scope>NUCLEOTIDE SEQUENCE [LARGE SCALE GENOMIC DNA]</scope>
    <source>
        <strain evidence="4 5">NBRC 105378</strain>
    </source>
</reference>
<evidence type="ECO:0000256" key="2">
    <source>
        <dbReference type="ARBA" id="ARBA00023002"/>
    </source>
</evidence>
<keyword evidence="2" id="KW-0560">Oxidoreductase</keyword>
<feature type="domain" description="Aldehyde dehydrogenase" evidence="3">
    <location>
        <begin position="11"/>
        <end position="468"/>
    </location>
</feature>
<evidence type="ECO:0000313" key="4">
    <source>
        <dbReference type="EMBL" id="GEN81860.1"/>
    </source>
</evidence>
<dbReference type="InterPro" id="IPR015590">
    <property type="entry name" value="Aldehyde_DH_dom"/>
</dbReference>
<dbReference type="InterPro" id="IPR016161">
    <property type="entry name" value="Ald_DH/histidinol_DH"/>
</dbReference>
<evidence type="ECO:0000256" key="1">
    <source>
        <dbReference type="ARBA" id="ARBA00009986"/>
    </source>
</evidence>
<dbReference type="EMBL" id="BJYL01000003">
    <property type="protein sequence ID" value="GEN81860.1"/>
    <property type="molecule type" value="Genomic_DNA"/>
</dbReference>
<dbReference type="Pfam" id="PF00171">
    <property type="entry name" value="Aldedh"/>
    <property type="match status" value="1"/>
</dbReference>
<dbReference type="FunFam" id="3.40.605.10:FF:000007">
    <property type="entry name" value="NAD/NADP-dependent betaine aldehyde dehydrogenase"/>
    <property type="match status" value="1"/>
</dbReference>
<name>A0A511Z340_9BACL</name>
<dbReference type="Gene3D" id="3.40.605.10">
    <property type="entry name" value="Aldehyde Dehydrogenase, Chain A, domain 1"/>
    <property type="match status" value="1"/>
</dbReference>
<comment type="similarity">
    <text evidence="1">Belongs to the aldehyde dehydrogenase family.</text>
</comment>
<dbReference type="AlphaFoldDB" id="A0A511Z340"/>
<gene>
    <name evidence="4" type="primary">gabD_1</name>
    <name evidence="4" type="ORF">SLU01_01720</name>
</gene>
<sequence>MRQKLYIDGEWVDGEDFIAINKPYGMEKFAEIANASPEQVKRAINAAKQAQKTMKTMTNLERARILNQISVRLQERKIEAAEVIAMESGKPFKHALAEIERTIETYQFGAEEAKRLIGEMIPMDAALTGRGRVGYTIKEPIGTIGAITPFNFPQNLVAHKVAPAIAAGNSIVLKPATQTALSALLLAEIINQTDLPAGAFNVVTGNGTLVGDILVKSEEVDMITFTGSTVVGKSILKNAGLKKVSLELGSNAGVIITDGNNLERIAERCVSGAFSNQGQVCISLQRIYVLESLYSDFIRVFHEKTRELIIGDPLSPDTDVSAMITPKEQSRALEWIEEAQQYGAELVSGGIIEEEVLQPTILVNVPKKARLSCQEIFAPVVMVNKVSTLEQAIEEINDSIYGLQAGIFTQKISEAFYAQSHLEVGGVIINDIPTYRVDQMPYGGVKESGNTKEGIKYSIDEMTQSKLVVWNNS</sequence>
<dbReference type="Proteomes" id="UP000321901">
    <property type="component" value="Unassembled WGS sequence"/>
</dbReference>
<dbReference type="SUPFAM" id="SSF53720">
    <property type="entry name" value="ALDH-like"/>
    <property type="match status" value="1"/>
</dbReference>
<comment type="caution">
    <text evidence="4">The sequence shown here is derived from an EMBL/GenBank/DDBJ whole genome shotgun (WGS) entry which is preliminary data.</text>
</comment>
<dbReference type="GO" id="GO:0008911">
    <property type="term" value="F:lactaldehyde dehydrogenase (NAD+) activity"/>
    <property type="evidence" value="ECO:0007669"/>
    <property type="project" value="TreeGrafter"/>
</dbReference>
<dbReference type="InterPro" id="IPR051020">
    <property type="entry name" value="ALDH-related_metabolic_enz"/>
</dbReference>
<dbReference type="Gene3D" id="3.40.309.10">
    <property type="entry name" value="Aldehyde Dehydrogenase, Chain A, domain 2"/>
    <property type="match status" value="1"/>
</dbReference>
<evidence type="ECO:0000259" key="3">
    <source>
        <dbReference type="Pfam" id="PF00171"/>
    </source>
</evidence>
<dbReference type="PANTHER" id="PTHR42991">
    <property type="entry name" value="ALDEHYDE DEHYDROGENASE"/>
    <property type="match status" value="1"/>
</dbReference>
<dbReference type="InterPro" id="IPR016162">
    <property type="entry name" value="Ald_DH_N"/>
</dbReference>
<evidence type="ECO:0000313" key="5">
    <source>
        <dbReference type="Proteomes" id="UP000321901"/>
    </source>
</evidence>
<dbReference type="CDD" id="cd07149">
    <property type="entry name" value="ALDH_y4uC"/>
    <property type="match status" value="1"/>
</dbReference>
<dbReference type="InterPro" id="IPR016163">
    <property type="entry name" value="Ald_DH_C"/>
</dbReference>
<accession>A0A511Z340</accession>
<protein>
    <submittedName>
        <fullName evidence="4">Aldehyde dehydrogenase</fullName>
    </submittedName>
</protein>